<sequence length="355" mass="41273">MILQYEGLLLLLLLCLLDVLDARRESEDDIRRRQLAEQAKREAEYRRTDNVQSLWAYSTTADRAHRSVGKRVLPVTVDLVEPLTSGQYIRIEGRVNVLFKYLNITLGMNYGYGNEYSPIHMHITKSRFLTGKIEGSVYTFDNRRAGSWEQEEQVAASFQPGQKFVIRILFENDKDFQHVNSYHWTTASTAYESHYIKQASFAGDAVIDKIVWGGQKENKVPFVRDYPPIKEGRIVVAGMYKQSTEYFTLALLNANAVQQFHFKLNFNSNARHKVLANSLQNYVTWSWEQIYSEGAPSTDKTKPFEYTLLIKPKIIQVYAYDRLILNFEHRTPYPSKDYRGLYLSGVDKIYNIIWS</sequence>
<accession>A0A1I8ARL5</accession>
<feature type="signal peptide" evidence="3">
    <location>
        <begin position="1"/>
        <end position="22"/>
    </location>
</feature>
<organism evidence="5 6">
    <name type="scientific">Steinernema glaseri</name>
    <dbReference type="NCBI Taxonomy" id="37863"/>
    <lineage>
        <taxon>Eukaryota</taxon>
        <taxon>Metazoa</taxon>
        <taxon>Ecdysozoa</taxon>
        <taxon>Nematoda</taxon>
        <taxon>Chromadorea</taxon>
        <taxon>Rhabditida</taxon>
        <taxon>Tylenchina</taxon>
        <taxon>Panagrolaimomorpha</taxon>
        <taxon>Strongyloidoidea</taxon>
        <taxon>Steinernematidae</taxon>
        <taxon>Steinernema</taxon>
    </lineage>
</organism>
<reference evidence="6" key="1">
    <citation type="submission" date="2016-11" db="UniProtKB">
        <authorList>
            <consortium name="WormBaseParasite"/>
        </authorList>
    </citation>
    <scope>IDENTIFICATION</scope>
</reference>
<dbReference type="SUPFAM" id="SSF49899">
    <property type="entry name" value="Concanavalin A-like lectins/glucanases"/>
    <property type="match status" value="2"/>
</dbReference>
<evidence type="ECO:0000313" key="6">
    <source>
        <dbReference type="WBParaSite" id="L893_g8741.t1"/>
    </source>
</evidence>
<proteinExistence type="predicted"/>
<dbReference type="Pfam" id="PF00337">
    <property type="entry name" value="Gal-bind_lectin"/>
    <property type="match status" value="2"/>
</dbReference>
<evidence type="ECO:0000259" key="4">
    <source>
        <dbReference type="PROSITE" id="PS51304"/>
    </source>
</evidence>
<dbReference type="InterPro" id="IPR044156">
    <property type="entry name" value="Galectin-like"/>
</dbReference>
<evidence type="ECO:0000256" key="1">
    <source>
        <dbReference type="ARBA" id="ARBA00022734"/>
    </source>
</evidence>
<dbReference type="SMART" id="SM00276">
    <property type="entry name" value="GLECT"/>
    <property type="match status" value="2"/>
</dbReference>
<dbReference type="AlphaFoldDB" id="A0A1I8ARL5"/>
<feature type="domain" description="Galectin" evidence="4">
    <location>
        <begin position="220"/>
        <end position="355"/>
    </location>
</feature>
<keyword evidence="1 2" id="KW-0430">Lectin</keyword>
<dbReference type="WBParaSite" id="L893_g8741.t1">
    <property type="protein sequence ID" value="L893_g8741.t1"/>
    <property type="gene ID" value="L893_g8741"/>
</dbReference>
<feature type="chain" id="PRO_5009315002" description="Galectin" evidence="3">
    <location>
        <begin position="23"/>
        <end position="355"/>
    </location>
</feature>
<dbReference type="PROSITE" id="PS51304">
    <property type="entry name" value="GALECTIN"/>
    <property type="match status" value="2"/>
</dbReference>
<feature type="domain" description="Galectin" evidence="4">
    <location>
        <begin position="75"/>
        <end position="213"/>
    </location>
</feature>
<dbReference type="InterPro" id="IPR001079">
    <property type="entry name" value="Galectin_CRD"/>
</dbReference>
<evidence type="ECO:0000313" key="5">
    <source>
        <dbReference type="Proteomes" id="UP000095287"/>
    </source>
</evidence>
<dbReference type="Gene3D" id="2.60.120.200">
    <property type="match status" value="2"/>
</dbReference>
<dbReference type="Proteomes" id="UP000095287">
    <property type="component" value="Unplaced"/>
</dbReference>
<evidence type="ECO:0000256" key="2">
    <source>
        <dbReference type="RuleBase" id="RU102079"/>
    </source>
</evidence>
<evidence type="ECO:0000256" key="3">
    <source>
        <dbReference type="SAM" id="SignalP"/>
    </source>
</evidence>
<dbReference type="InterPro" id="IPR013320">
    <property type="entry name" value="ConA-like_dom_sf"/>
</dbReference>
<dbReference type="GO" id="GO:0030246">
    <property type="term" value="F:carbohydrate binding"/>
    <property type="evidence" value="ECO:0007669"/>
    <property type="project" value="UniProtKB-UniRule"/>
</dbReference>
<keyword evidence="3" id="KW-0732">Signal</keyword>
<dbReference type="PANTHER" id="PTHR11346">
    <property type="entry name" value="GALECTIN"/>
    <property type="match status" value="1"/>
</dbReference>
<keyword evidence="5" id="KW-1185">Reference proteome</keyword>
<dbReference type="PANTHER" id="PTHR11346:SF147">
    <property type="entry name" value="GALECTIN"/>
    <property type="match status" value="1"/>
</dbReference>
<name>A0A1I8ARL5_9BILA</name>
<protein>
    <recommendedName>
        <fullName evidence="2">Galectin</fullName>
    </recommendedName>
</protein>